<proteinExistence type="predicted"/>
<dbReference type="EMBL" id="LJOY01000115">
    <property type="protein sequence ID" value="OBQ17554.1"/>
    <property type="molecule type" value="Genomic_DNA"/>
</dbReference>
<dbReference type="InterPro" id="IPR010413">
    <property type="entry name" value="HutX-like"/>
</dbReference>
<dbReference type="PATRIC" id="fig|1710894.3.peg.3259"/>
<protein>
    <submittedName>
        <fullName evidence="1">Heme utilization protein HuvX</fullName>
    </submittedName>
</protein>
<reference evidence="1 2" key="1">
    <citation type="submission" date="2015-09" db="EMBL/GenBank/DDBJ databases">
        <title>Whole genome shotgun sequence assembly of Aphanizomenon flos-aquae UKL13.</title>
        <authorList>
            <person name="Driscoll C."/>
        </authorList>
    </citation>
    <scope>NUCLEOTIDE SEQUENCE [LARGE SCALE GENOMIC DNA]</scope>
    <source>
        <strain evidence="1">MDT13</strain>
    </source>
</reference>
<comment type="caution">
    <text evidence="1">The sequence shown here is derived from an EMBL/GenBank/DDBJ whole genome shotgun (WGS) entry which is preliminary data.</text>
</comment>
<dbReference type="AlphaFoldDB" id="A0A1B7VH77"/>
<dbReference type="Proteomes" id="UP000092382">
    <property type="component" value="Unassembled WGS sequence"/>
</dbReference>
<dbReference type="InterPro" id="IPR053733">
    <property type="entry name" value="Heme_Transport_Util_sf"/>
</dbReference>
<gene>
    <name evidence="1" type="ORF">AN481_18815</name>
</gene>
<dbReference type="Gene3D" id="3.40.1570.10">
    <property type="entry name" value="HemS/ChuS/ChuX like domains"/>
    <property type="match status" value="1"/>
</dbReference>
<dbReference type="SUPFAM" id="SSF144064">
    <property type="entry name" value="Heme iron utilization protein-like"/>
    <property type="match status" value="1"/>
</dbReference>
<dbReference type="Pfam" id="PF06228">
    <property type="entry name" value="ChuX_HutX"/>
    <property type="match status" value="1"/>
</dbReference>
<evidence type="ECO:0000313" key="2">
    <source>
        <dbReference type="Proteomes" id="UP000092382"/>
    </source>
</evidence>
<evidence type="ECO:0000313" key="1">
    <source>
        <dbReference type="EMBL" id="OBQ17554.1"/>
    </source>
</evidence>
<dbReference type="STRING" id="1803587.GCA_001593825_00492"/>
<organism evidence="1 2">
    <name type="scientific">Aphanizomenon flos-aquae LD13</name>
    <dbReference type="NCBI Taxonomy" id="1710894"/>
    <lineage>
        <taxon>Bacteria</taxon>
        <taxon>Bacillati</taxon>
        <taxon>Cyanobacteriota</taxon>
        <taxon>Cyanophyceae</taxon>
        <taxon>Nostocales</taxon>
        <taxon>Aphanizomenonaceae</taxon>
        <taxon>Aphanizomenon</taxon>
    </lineage>
</organism>
<name>A0A1B7VH77_APHFL</name>
<sequence length="134" mass="15291">MTTTLKEFLEACETLGTLRLIVTSSAAVLEARGKIEKLFYAELPKGKYANMHTEGFEFHLNMDLIQQVKFETGEAKRGNFTTYAIRFLDVEEKPALSLFLQWGKPGEYEPGQVEAWQVLKAKYGEIWQPLPLES</sequence>
<accession>A0A1B7VH77</accession>